<evidence type="ECO:0000313" key="8">
    <source>
        <dbReference type="RefSeq" id="XP_052127930.1"/>
    </source>
</evidence>
<evidence type="ECO:0000256" key="1">
    <source>
        <dbReference type="SAM" id="MobiDB-lite"/>
    </source>
</evidence>
<feature type="domain" description="Kazal-like" evidence="3">
    <location>
        <begin position="18"/>
        <end position="69"/>
    </location>
</feature>
<evidence type="ECO:0000259" key="3">
    <source>
        <dbReference type="PROSITE" id="PS51465"/>
    </source>
</evidence>
<dbReference type="Gene3D" id="3.30.60.30">
    <property type="match status" value="1"/>
</dbReference>
<evidence type="ECO:0000313" key="4">
    <source>
        <dbReference type="Proteomes" id="UP000504606"/>
    </source>
</evidence>
<feature type="region of interest" description="Disordered" evidence="1">
    <location>
        <begin position="201"/>
        <end position="227"/>
    </location>
</feature>
<dbReference type="RefSeq" id="XP_052127931.1">
    <property type="nucleotide sequence ID" value="XM_052271971.1"/>
</dbReference>
<name>A0A9C6X2E6_FRAOC</name>
<dbReference type="RefSeq" id="XP_052127928.1">
    <property type="nucleotide sequence ID" value="XM_052271968.1"/>
</dbReference>
<dbReference type="Proteomes" id="UP000504606">
    <property type="component" value="Unplaced"/>
</dbReference>
<dbReference type="SUPFAM" id="SSF100895">
    <property type="entry name" value="Kazal-type serine protease inhibitors"/>
    <property type="match status" value="1"/>
</dbReference>
<dbReference type="PROSITE" id="PS51465">
    <property type="entry name" value="KAZAL_2"/>
    <property type="match status" value="1"/>
</dbReference>
<dbReference type="AlphaFoldDB" id="A0A9C6X2E6"/>
<evidence type="ECO:0000256" key="2">
    <source>
        <dbReference type="SAM" id="SignalP"/>
    </source>
</evidence>
<sequence>MAPFALLAPTTLVVFLLPVAKASCPCPALLPPAAKEVCASDRRTYASMCHLECAALPGLSLLYSGPCSSTERVNSLPTHGTPEPPRHPATMEVKKLRDCFQDHRCGAATCSECAEGDAACRAMCQRRCECGCGGRGGGLPTGAPLDQVLFDECRRQRGCGSKKYLACGVKCRTQECVDECWLSLRECECECVREASAQLGNNTSPGRQSSPSIAATPTSRGDDTSPSALVDGALGRLLNASLLTRGTSGRRRRSATEELTRWGNCKRERQCATVTCGECGGDDAGCRAMCWWNCQCGCGGQPRGGMDHELWMKCCADRGCYEEREACEAGCKGREWACWDQCSLGSLRCACECVQQVGSAAPSPPADGGNGGLASGATSGDQGQKEGTGL</sequence>
<dbReference type="RefSeq" id="XP_052127930.1">
    <property type="nucleotide sequence ID" value="XM_052271970.1"/>
</dbReference>
<dbReference type="RefSeq" id="XP_052127929.1">
    <property type="nucleotide sequence ID" value="XM_052271969.1"/>
</dbReference>
<feature type="signal peptide" evidence="2">
    <location>
        <begin position="1"/>
        <end position="22"/>
    </location>
</feature>
<dbReference type="InterPro" id="IPR002350">
    <property type="entry name" value="Kazal_dom"/>
</dbReference>
<evidence type="ECO:0000313" key="5">
    <source>
        <dbReference type="RefSeq" id="XP_052127927.1"/>
    </source>
</evidence>
<dbReference type="InterPro" id="IPR036058">
    <property type="entry name" value="Kazal_dom_sf"/>
</dbReference>
<evidence type="ECO:0000313" key="9">
    <source>
        <dbReference type="RefSeq" id="XP_052127931.1"/>
    </source>
</evidence>
<dbReference type="KEGG" id="foc:113215521"/>
<gene>
    <name evidence="5 6 7 8 9 10" type="primary">LOC113215521</name>
</gene>
<dbReference type="RefSeq" id="XP_052127927.1">
    <property type="nucleotide sequence ID" value="XM_052271967.1"/>
</dbReference>
<reference evidence="5 6" key="1">
    <citation type="submission" date="2025-04" db="UniProtKB">
        <authorList>
            <consortium name="RefSeq"/>
        </authorList>
    </citation>
    <scope>IDENTIFICATION</scope>
    <source>
        <tissue evidence="5 6">Whole organism</tissue>
    </source>
</reference>
<proteinExistence type="predicted"/>
<dbReference type="SMART" id="SM00280">
    <property type="entry name" value="KAZAL"/>
    <property type="match status" value="1"/>
</dbReference>
<keyword evidence="4" id="KW-1185">Reference proteome</keyword>
<organism evidence="4 6">
    <name type="scientific">Frankliniella occidentalis</name>
    <name type="common">Western flower thrips</name>
    <name type="synonym">Euthrips occidentalis</name>
    <dbReference type="NCBI Taxonomy" id="133901"/>
    <lineage>
        <taxon>Eukaryota</taxon>
        <taxon>Metazoa</taxon>
        <taxon>Ecdysozoa</taxon>
        <taxon>Arthropoda</taxon>
        <taxon>Hexapoda</taxon>
        <taxon>Insecta</taxon>
        <taxon>Pterygota</taxon>
        <taxon>Neoptera</taxon>
        <taxon>Paraneoptera</taxon>
        <taxon>Thysanoptera</taxon>
        <taxon>Terebrantia</taxon>
        <taxon>Thripoidea</taxon>
        <taxon>Thripidae</taxon>
        <taxon>Frankliniella</taxon>
    </lineage>
</organism>
<evidence type="ECO:0000313" key="7">
    <source>
        <dbReference type="RefSeq" id="XP_052127929.1"/>
    </source>
</evidence>
<feature type="region of interest" description="Disordered" evidence="1">
    <location>
        <begin position="360"/>
        <end position="390"/>
    </location>
</feature>
<dbReference type="CDD" id="cd00104">
    <property type="entry name" value="KAZAL_FS"/>
    <property type="match status" value="1"/>
</dbReference>
<keyword evidence="2" id="KW-0732">Signal</keyword>
<accession>A0A9C6X2E6</accession>
<protein>
    <submittedName>
        <fullName evidence="5 6">Uncharacterized protein LOC113215521 isoform X1</fullName>
    </submittedName>
</protein>
<evidence type="ECO:0000313" key="6">
    <source>
        <dbReference type="RefSeq" id="XP_052127928.1"/>
    </source>
</evidence>
<feature type="chain" id="PRO_5044698055" evidence="2">
    <location>
        <begin position="23"/>
        <end position="390"/>
    </location>
</feature>
<dbReference type="GeneID" id="113215521"/>
<dbReference type="RefSeq" id="XP_052127932.1">
    <property type="nucleotide sequence ID" value="XM_052271972.1"/>
</dbReference>
<evidence type="ECO:0000313" key="10">
    <source>
        <dbReference type="RefSeq" id="XP_052127932.1"/>
    </source>
</evidence>